<protein>
    <submittedName>
        <fullName evidence="1">Uncharacterized protein</fullName>
    </submittedName>
</protein>
<organism evidence="1 2">
    <name type="scientific">Paenibacillus agricola</name>
    <dbReference type="NCBI Taxonomy" id="2716264"/>
    <lineage>
        <taxon>Bacteria</taxon>
        <taxon>Bacillati</taxon>
        <taxon>Bacillota</taxon>
        <taxon>Bacilli</taxon>
        <taxon>Bacillales</taxon>
        <taxon>Paenibacillaceae</taxon>
        <taxon>Paenibacillus</taxon>
    </lineage>
</organism>
<keyword evidence="2" id="KW-1185">Reference proteome</keyword>
<evidence type="ECO:0000313" key="1">
    <source>
        <dbReference type="EMBL" id="NHN33252.1"/>
    </source>
</evidence>
<dbReference type="EMBL" id="JAAOIW010000011">
    <property type="protein sequence ID" value="NHN33252.1"/>
    <property type="molecule type" value="Genomic_DNA"/>
</dbReference>
<accession>A0ABX0JEE0</accession>
<proteinExistence type="predicted"/>
<evidence type="ECO:0000313" key="2">
    <source>
        <dbReference type="Proteomes" id="UP001165962"/>
    </source>
</evidence>
<reference evidence="1" key="1">
    <citation type="submission" date="2020-03" db="EMBL/GenBank/DDBJ databases">
        <title>Draft sequencing of Paenibacilllus sp. S3N08.</title>
        <authorList>
            <person name="Kim D.-U."/>
        </authorList>
    </citation>
    <scope>NUCLEOTIDE SEQUENCE</scope>
    <source>
        <strain evidence="1">S3N08</strain>
    </source>
</reference>
<comment type="caution">
    <text evidence="1">The sequence shown here is derived from an EMBL/GenBank/DDBJ whole genome shotgun (WGS) entry which is preliminary data.</text>
</comment>
<gene>
    <name evidence="1" type="ORF">G9U52_25900</name>
</gene>
<dbReference type="RefSeq" id="WP_166153557.1">
    <property type="nucleotide sequence ID" value="NZ_JAAOIW010000011.1"/>
</dbReference>
<dbReference type="Proteomes" id="UP001165962">
    <property type="component" value="Unassembled WGS sequence"/>
</dbReference>
<sequence length="240" mass="28414">MKNIEEFNLFNFKEIFWNEAMLYINEFQCLYSLRRNESGYAGDRKAEANVRQIAKKGSQLCDLRIKGMIHHDTFIREIVELMTDLWCVTVRGKVSRNLFDQPSVAKSYAPRFTPNIKKKIPQQLLIPEDALISFYEHRKHENQPSHFVSLYRAQEDRWYTAVVMFDGYKGKWTDSSMVRDYGTTYRADKPNQWWNREGFRKLYESNKIDDGIPGVTTARFRFFGRAEAIKRLRVAAILEL</sequence>
<name>A0ABX0JEE0_9BACL</name>